<keyword evidence="10 14" id="KW-0067">ATP-binding</keyword>
<sequence>MTGRSSSSRRLKSTDETQSSSSKRQGRSSSNRRLVRASTTEPTTRRTRGSSSTRLPTNKDSNKEDELRQLQFQSYDFIRKSSRPFDQYYDLGTMLGEGAFGAVYACEHKATGNTRAVKILPKSAADEEANKLAYQEFKMMAKLDHPNIAKTYELFEDNNCFYIVTDLYKGGDLFDVLEQKGTLSEYETAMVANSLIMSVGYCHENKLVHRDLKPENVLLEIDGDFDYAGAKVIDFGLACFEKKRGDKFTESLGSLEYVAPQVLASCYGRGADVWSIGVILYVLLAGHPPFNGHTDAEIIAAIQKGDFVFSSPKWNNVSKDAKDFIENLLTFDEEARPSAATALTHKWLVKMRKQQRKEHDGKMWQTLTEALNALEGFRSRHSKFKQAVAVLVATQFLTKEDRELIDPLFRELDGGCRGSITKEDLLNAFWCTDFLNDSRTEEDMKKIMKEVNFSKTGSITYAEFAAVVLLETGRVDKDRLKVVFDYFDTSNKGDIDWRSLAKVLFPDRGSRYAETVGKKMIAEVTDQRYISFSAFKRLMLPSSSSSRSSRESDNRQSNKDPIKGDFRASSSAAVVA</sequence>
<dbReference type="Pfam" id="PF00069">
    <property type="entry name" value="Pkinase"/>
    <property type="match status" value="1"/>
</dbReference>
<evidence type="ECO:0000256" key="14">
    <source>
        <dbReference type="PROSITE-ProRule" id="PRU10141"/>
    </source>
</evidence>
<evidence type="ECO:0000256" key="1">
    <source>
        <dbReference type="ARBA" id="ARBA00001946"/>
    </source>
</evidence>
<keyword evidence="8 18" id="KW-0418">Kinase</keyword>
<dbReference type="CDD" id="cd05117">
    <property type="entry name" value="STKc_CAMK"/>
    <property type="match status" value="1"/>
</dbReference>
<dbReference type="FunFam" id="3.30.200.20:FF:000315">
    <property type="entry name" value="Calcium-dependent protein kinase 3"/>
    <property type="match status" value="1"/>
</dbReference>
<proteinExistence type="inferred from homology"/>
<dbReference type="EC" id="2.7.11.1" evidence="2"/>
<dbReference type="SUPFAM" id="SSF56112">
    <property type="entry name" value="Protein kinase-like (PK-like)"/>
    <property type="match status" value="1"/>
</dbReference>
<dbReference type="Proteomes" id="UP001153069">
    <property type="component" value="Unassembled WGS sequence"/>
</dbReference>
<dbReference type="FunFam" id="1.10.510.10:FF:000571">
    <property type="entry name" value="Maternal embryonic leucine zipper kinase"/>
    <property type="match status" value="1"/>
</dbReference>
<evidence type="ECO:0000256" key="7">
    <source>
        <dbReference type="ARBA" id="ARBA00022741"/>
    </source>
</evidence>
<dbReference type="SMART" id="SM00220">
    <property type="entry name" value="S_TKc"/>
    <property type="match status" value="1"/>
</dbReference>
<dbReference type="EMBL" id="CAICTM010000314">
    <property type="protein sequence ID" value="CAB9507657.1"/>
    <property type="molecule type" value="Genomic_DNA"/>
</dbReference>
<dbReference type="InterPro" id="IPR002048">
    <property type="entry name" value="EF_hand_dom"/>
</dbReference>
<dbReference type="InterPro" id="IPR000719">
    <property type="entry name" value="Prot_kinase_dom"/>
</dbReference>
<dbReference type="PANTHER" id="PTHR24349">
    <property type="entry name" value="SERINE/THREONINE-PROTEIN KINASE"/>
    <property type="match status" value="1"/>
</dbReference>
<evidence type="ECO:0000256" key="8">
    <source>
        <dbReference type="ARBA" id="ARBA00022777"/>
    </source>
</evidence>
<evidence type="ECO:0000256" key="9">
    <source>
        <dbReference type="ARBA" id="ARBA00022837"/>
    </source>
</evidence>
<comment type="similarity">
    <text evidence="11">Belongs to the protein kinase superfamily. Ser/Thr protein kinase family. CDPK subfamily.</text>
</comment>
<evidence type="ECO:0000256" key="10">
    <source>
        <dbReference type="ARBA" id="ARBA00022840"/>
    </source>
</evidence>
<dbReference type="Gene3D" id="3.30.200.20">
    <property type="entry name" value="Phosphorylase Kinase, domain 1"/>
    <property type="match status" value="1"/>
</dbReference>
<dbReference type="PROSITE" id="PS00108">
    <property type="entry name" value="PROTEIN_KINASE_ST"/>
    <property type="match status" value="1"/>
</dbReference>
<dbReference type="Gene3D" id="1.10.238.10">
    <property type="entry name" value="EF-hand"/>
    <property type="match status" value="2"/>
</dbReference>
<evidence type="ECO:0000256" key="3">
    <source>
        <dbReference type="ARBA" id="ARBA00022527"/>
    </source>
</evidence>
<evidence type="ECO:0000256" key="15">
    <source>
        <dbReference type="SAM" id="MobiDB-lite"/>
    </source>
</evidence>
<keyword evidence="9" id="KW-0106">Calcium</keyword>
<feature type="binding site" evidence="14">
    <location>
        <position position="118"/>
    </location>
    <ligand>
        <name>ATP</name>
        <dbReference type="ChEBI" id="CHEBI:30616"/>
    </ligand>
</feature>
<feature type="compositionally biased region" description="Low complexity" evidence="15">
    <location>
        <begin position="19"/>
        <end position="42"/>
    </location>
</feature>
<protein>
    <recommendedName>
        <fullName evidence="2">non-specific serine/threonine protein kinase</fullName>
        <ecNumber evidence="2">2.7.11.1</ecNumber>
    </recommendedName>
</protein>
<comment type="catalytic activity">
    <reaction evidence="12">
        <text>L-threonyl-[protein] + ATP = O-phospho-L-threonyl-[protein] + ADP + H(+)</text>
        <dbReference type="Rhea" id="RHEA:46608"/>
        <dbReference type="Rhea" id="RHEA-COMP:11060"/>
        <dbReference type="Rhea" id="RHEA-COMP:11605"/>
        <dbReference type="ChEBI" id="CHEBI:15378"/>
        <dbReference type="ChEBI" id="CHEBI:30013"/>
        <dbReference type="ChEBI" id="CHEBI:30616"/>
        <dbReference type="ChEBI" id="CHEBI:61977"/>
        <dbReference type="ChEBI" id="CHEBI:456216"/>
        <dbReference type="EC" id="2.7.11.1"/>
    </reaction>
</comment>
<keyword evidence="6" id="KW-0677">Repeat</keyword>
<evidence type="ECO:0000256" key="11">
    <source>
        <dbReference type="ARBA" id="ARBA00024334"/>
    </source>
</evidence>
<feature type="compositionally biased region" description="Basic and acidic residues" evidence="15">
    <location>
        <begin position="548"/>
        <end position="566"/>
    </location>
</feature>
<comment type="catalytic activity">
    <reaction evidence="13">
        <text>L-seryl-[protein] + ATP = O-phospho-L-seryl-[protein] + ADP + H(+)</text>
        <dbReference type="Rhea" id="RHEA:17989"/>
        <dbReference type="Rhea" id="RHEA-COMP:9863"/>
        <dbReference type="Rhea" id="RHEA-COMP:11604"/>
        <dbReference type="ChEBI" id="CHEBI:15378"/>
        <dbReference type="ChEBI" id="CHEBI:29999"/>
        <dbReference type="ChEBI" id="CHEBI:30616"/>
        <dbReference type="ChEBI" id="CHEBI:83421"/>
        <dbReference type="ChEBI" id="CHEBI:456216"/>
        <dbReference type="EC" id="2.7.11.1"/>
    </reaction>
</comment>
<dbReference type="PROSITE" id="PS00107">
    <property type="entry name" value="PROTEIN_KINASE_ATP"/>
    <property type="match status" value="1"/>
</dbReference>
<name>A0A9N8HCD9_9STRA</name>
<organism evidence="18 19">
    <name type="scientific">Seminavis robusta</name>
    <dbReference type="NCBI Taxonomy" id="568900"/>
    <lineage>
        <taxon>Eukaryota</taxon>
        <taxon>Sar</taxon>
        <taxon>Stramenopiles</taxon>
        <taxon>Ochrophyta</taxon>
        <taxon>Bacillariophyta</taxon>
        <taxon>Bacillariophyceae</taxon>
        <taxon>Bacillariophycidae</taxon>
        <taxon>Naviculales</taxon>
        <taxon>Naviculaceae</taxon>
        <taxon>Seminavis</taxon>
    </lineage>
</organism>
<dbReference type="PROSITE" id="PS50222">
    <property type="entry name" value="EF_HAND_2"/>
    <property type="match status" value="1"/>
</dbReference>
<feature type="region of interest" description="Disordered" evidence="15">
    <location>
        <begin position="543"/>
        <end position="576"/>
    </location>
</feature>
<dbReference type="InterPro" id="IPR008271">
    <property type="entry name" value="Ser/Thr_kinase_AS"/>
</dbReference>
<accession>A0A9N8HCD9</accession>
<keyword evidence="7 14" id="KW-0547">Nucleotide-binding</keyword>
<comment type="caution">
    <text evidence="18">The sequence shown here is derived from an EMBL/GenBank/DDBJ whole genome shotgun (WGS) entry which is preliminary data.</text>
</comment>
<comment type="cofactor">
    <cofactor evidence="1">
        <name>Mg(2+)</name>
        <dbReference type="ChEBI" id="CHEBI:18420"/>
    </cofactor>
</comment>
<evidence type="ECO:0000313" key="18">
    <source>
        <dbReference type="EMBL" id="CAB9507657.1"/>
    </source>
</evidence>
<reference evidence="18" key="1">
    <citation type="submission" date="2020-06" db="EMBL/GenBank/DDBJ databases">
        <authorList>
            <consortium name="Plant Systems Biology data submission"/>
        </authorList>
    </citation>
    <scope>NUCLEOTIDE SEQUENCE</scope>
    <source>
        <strain evidence="18">D6</strain>
    </source>
</reference>
<evidence type="ECO:0000256" key="2">
    <source>
        <dbReference type="ARBA" id="ARBA00012513"/>
    </source>
</evidence>
<dbReference type="AlphaFoldDB" id="A0A9N8HCD9"/>
<dbReference type="InterPro" id="IPR011009">
    <property type="entry name" value="Kinase-like_dom_sf"/>
</dbReference>
<dbReference type="PROSITE" id="PS50011">
    <property type="entry name" value="PROTEIN_KINASE_DOM"/>
    <property type="match status" value="1"/>
</dbReference>
<keyword evidence="4" id="KW-0808">Transferase</keyword>
<feature type="region of interest" description="Disordered" evidence="15">
    <location>
        <begin position="1"/>
        <end position="66"/>
    </location>
</feature>
<feature type="domain" description="EF-hand" evidence="17">
    <location>
        <begin position="439"/>
        <end position="474"/>
    </location>
</feature>
<evidence type="ECO:0000313" key="19">
    <source>
        <dbReference type="Proteomes" id="UP001153069"/>
    </source>
</evidence>
<dbReference type="Pfam" id="PF13499">
    <property type="entry name" value="EF-hand_7"/>
    <property type="match status" value="1"/>
</dbReference>
<evidence type="ECO:0000259" key="16">
    <source>
        <dbReference type="PROSITE" id="PS50011"/>
    </source>
</evidence>
<dbReference type="GO" id="GO:0005509">
    <property type="term" value="F:calcium ion binding"/>
    <property type="evidence" value="ECO:0007669"/>
    <property type="project" value="InterPro"/>
</dbReference>
<gene>
    <name evidence="18" type="ORF">SEMRO_315_G115290.1</name>
</gene>
<feature type="domain" description="Protein kinase" evidence="16">
    <location>
        <begin position="89"/>
        <end position="348"/>
    </location>
</feature>
<evidence type="ECO:0000256" key="4">
    <source>
        <dbReference type="ARBA" id="ARBA00022679"/>
    </source>
</evidence>
<keyword evidence="19" id="KW-1185">Reference proteome</keyword>
<dbReference type="Gene3D" id="1.10.510.10">
    <property type="entry name" value="Transferase(Phosphotransferase) domain 1"/>
    <property type="match status" value="1"/>
</dbReference>
<dbReference type="InterPro" id="IPR017441">
    <property type="entry name" value="Protein_kinase_ATP_BS"/>
</dbReference>
<evidence type="ECO:0000256" key="13">
    <source>
        <dbReference type="ARBA" id="ARBA00048679"/>
    </source>
</evidence>
<dbReference type="SUPFAM" id="SSF47473">
    <property type="entry name" value="EF-hand"/>
    <property type="match status" value="1"/>
</dbReference>
<dbReference type="GO" id="GO:0005524">
    <property type="term" value="F:ATP binding"/>
    <property type="evidence" value="ECO:0007669"/>
    <property type="project" value="UniProtKB-UniRule"/>
</dbReference>
<dbReference type="GO" id="GO:0004674">
    <property type="term" value="F:protein serine/threonine kinase activity"/>
    <property type="evidence" value="ECO:0007669"/>
    <property type="project" value="UniProtKB-KW"/>
</dbReference>
<evidence type="ECO:0000256" key="5">
    <source>
        <dbReference type="ARBA" id="ARBA00022723"/>
    </source>
</evidence>
<evidence type="ECO:0000256" key="12">
    <source>
        <dbReference type="ARBA" id="ARBA00047899"/>
    </source>
</evidence>
<dbReference type="OrthoDB" id="504170at2759"/>
<dbReference type="InterPro" id="IPR011992">
    <property type="entry name" value="EF-hand-dom_pair"/>
</dbReference>
<keyword evidence="5" id="KW-0479">Metal-binding</keyword>
<evidence type="ECO:0000259" key="17">
    <source>
        <dbReference type="PROSITE" id="PS50222"/>
    </source>
</evidence>
<keyword evidence="3" id="KW-0723">Serine/threonine-protein kinase</keyword>
<dbReference type="InterPro" id="IPR050205">
    <property type="entry name" value="CDPK_Ser/Thr_kinases"/>
</dbReference>
<evidence type="ECO:0000256" key="6">
    <source>
        <dbReference type="ARBA" id="ARBA00022737"/>
    </source>
</evidence>